<dbReference type="EMBL" id="JAMZIH010001800">
    <property type="protein sequence ID" value="KAJ1677894.1"/>
    <property type="molecule type" value="Genomic_DNA"/>
</dbReference>
<name>A0ACC1HN28_9FUNG</name>
<comment type="caution">
    <text evidence="1">The sequence shown here is derived from an EMBL/GenBank/DDBJ whole genome shotgun (WGS) entry which is preliminary data.</text>
</comment>
<sequence>MALPEKLMPGTAAATTMPSTPAPESKPQASPANGKASVPYFFMTTAQKRQVQRKRKEQEVLEEENVRKRRQNAAEIPRSIITNQDRERFRVIFNKGWTRAGGHECVDACYPNSEDHSHGHVPAPEYNKLQQSNDAETLCGLTIAPLITDKSEDPQSGLQVANDGYKESKFSFEKFNQCKDGQRPPQSTLISHSPEPPTDLALQSPDGGRSDGRVRRQKYSVTKGSLINLWGDHVTMFRRLTDRIIEKLSTNSLLSSRDGDCRSRVLLMKDYYQPRRVDEMISGQREFGELAEWIEPMKVSLSANVNKQATTVDEDPRDNGGPEHDRRLPETVQDQEAALDCPHTTDSEGSKDKYKLHTDDDPSDDDFASPRRPLPPKSRNRRREATAPADGVEHAAQKHGRRKRPGNGGRKQSRLERELAELIGPTSKDAATAGGRYKKSKKRGSGSMNMDLYAANFGIIDGYELAVSLPPKYPKVALVMGPAGSGKTAGIYA</sequence>
<evidence type="ECO:0000313" key="2">
    <source>
        <dbReference type="Proteomes" id="UP001145114"/>
    </source>
</evidence>
<keyword evidence="2" id="KW-1185">Reference proteome</keyword>
<dbReference type="Proteomes" id="UP001145114">
    <property type="component" value="Unassembled WGS sequence"/>
</dbReference>
<gene>
    <name evidence="1" type="ORF">EV182_005221</name>
</gene>
<proteinExistence type="predicted"/>
<evidence type="ECO:0000313" key="1">
    <source>
        <dbReference type="EMBL" id="KAJ1677894.1"/>
    </source>
</evidence>
<protein>
    <submittedName>
        <fullName evidence="1">Uncharacterized protein</fullName>
    </submittedName>
</protein>
<accession>A0ACC1HN28</accession>
<feature type="non-terminal residue" evidence="1">
    <location>
        <position position="493"/>
    </location>
</feature>
<organism evidence="1 2">
    <name type="scientific">Spiromyces aspiralis</name>
    <dbReference type="NCBI Taxonomy" id="68401"/>
    <lineage>
        <taxon>Eukaryota</taxon>
        <taxon>Fungi</taxon>
        <taxon>Fungi incertae sedis</taxon>
        <taxon>Zoopagomycota</taxon>
        <taxon>Kickxellomycotina</taxon>
        <taxon>Kickxellomycetes</taxon>
        <taxon>Kickxellales</taxon>
        <taxon>Kickxellaceae</taxon>
        <taxon>Spiromyces</taxon>
    </lineage>
</organism>
<reference evidence="1" key="1">
    <citation type="submission" date="2022-06" db="EMBL/GenBank/DDBJ databases">
        <title>Phylogenomic reconstructions and comparative analyses of Kickxellomycotina fungi.</title>
        <authorList>
            <person name="Reynolds N.K."/>
            <person name="Stajich J.E."/>
            <person name="Barry K."/>
            <person name="Grigoriev I.V."/>
            <person name="Crous P."/>
            <person name="Smith M.E."/>
        </authorList>
    </citation>
    <scope>NUCLEOTIDE SEQUENCE</scope>
    <source>
        <strain evidence="1">RSA 2271</strain>
    </source>
</reference>